<proteinExistence type="predicted"/>
<feature type="compositionally biased region" description="Low complexity" evidence="1">
    <location>
        <begin position="203"/>
        <end position="215"/>
    </location>
</feature>
<sequence length="224" mass="22942">MRVSVAVPSTLLIAVLLAAGCSAGSPQVAGPSPASAPPPVAPTSEAVPPQGSSGPFGATDIAWLQLTVAMAERLLPVLDLVPARTTDRAWRRLAARVEASHRADLARSHRLLGVSGAPATNPHEGHDMPGMVTEDELATLRSATGKTFHRLLAGHLRAHLSQSVRIAAAAQRGGIHPATTALAAAVVRGGTTELARLDRLDRPPIATPTAGIAAEPADRDAQAA</sequence>
<organism evidence="4 5">
    <name type="scientific">Micromonospora phaseoli</name>
    <dbReference type="NCBI Taxonomy" id="1144548"/>
    <lineage>
        <taxon>Bacteria</taxon>
        <taxon>Bacillati</taxon>
        <taxon>Actinomycetota</taxon>
        <taxon>Actinomycetes</taxon>
        <taxon>Micromonosporales</taxon>
        <taxon>Micromonosporaceae</taxon>
        <taxon>Micromonospora</taxon>
    </lineage>
</organism>
<reference evidence="5" key="1">
    <citation type="submission" date="2016-10" db="EMBL/GenBank/DDBJ databases">
        <authorList>
            <person name="Varghese N."/>
            <person name="Submissions S."/>
        </authorList>
    </citation>
    <scope>NUCLEOTIDE SEQUENCE [LARGE SCALE GENOMIC DNA]</scope>
    <source>
        <strain evidence="5">CGMCC 4.7038</strain>
    </source>
</reference>
<evidence type="ECO:0000313" key="5">
    <source>
        <dbReference type="Proteomes" id="UP000198707"/>
    </source>
</evidence>
<dbReference type="InterPro" id="IPR012347">
    <property type="entry name" value="Ferritin-like"/>
</dbReference>
<feature type="domain" description="DUF305" evidence="3">
    <location>
        <begin position="79"/>
        <end position="199"/>
    </location>
</feature>
<dbReference type="EMBL" id="FNYV01000008">
    <property type="protein sequence ID" value="SEJ84594.1"/>
    <property type="molecule type" value="Genomic_DNA"/>
</dbReference>
<dbReference type="STRING" id="1144548.SAMN05443287_108259"/>
<feature type="region of interest" description="Disordered" evidence="1">
    <location>
        <begin position="203"/>
        <end position="224"/>
    </location>
</feature>
<keyword evidence="2" id="KW-0732">Signal</keyword>
<dbReference type="OrthoDB" id="3538028at2"/>
<dbReference type="RefSeq" id="WP_092381781.1">
    <property type="nucleotide sequence ID" value="NZ_BOPI01000058.1"/>
</dbReference>
<evidence type="ECO:0000313" key="4">
    <source>
        <dbReference type="EMBL" id="SEJ84594.1"/>
    </source>
</evidence>
<feature type="signal peptide" evidence="2">
    <location>
        <begin position="1"/>
        <end position="18"/>
    </location>
</feature>
<feature type="chain" id="PRO_5038838888" description="DUF305 domain-containing protein" evidence="2">
    <location>
        <begin position="19"/>
        <end position="224"/>
    </location>
</feature>
<accession>A0A1H7C5M5</accession>
<dbReference type="Pfam" id="PF03713">
    <property type="entry name" value="DUF305"/>
    <property type="match status" value="1"/>
</dbReference>
<dbReference type="InterPro" id="IPR005183">
    <property type="entry name" value="DUF305_CopM-like"/>
</dbReference>
<name>A0A1H7C5M5_9ACTN</name>
<dbReference type="AlphaFoldDB" id="A0A1H7C5M5"/>
<keyword evidence="5" id="KW-1185">Reference proteome</keyword>
<evidence type="ECO:0000256" key="2">
    <source>
        <dbReference type="SAM" id="SignalP"/>
    </source>
</evidence>
<evidence type="ECO:0000259" key="3">
    <source>
        <dbReference type="Pfam" id="PF03713"/>
    </source>
</evidence>
<protein>
    <recommendedName>
        <fullName evidence="3">DUF305 domain-containing protein</fullName>
    </recommendedName>
</protein>
<feature type="region of interest" description="Disordered" evidence="1">
    <location>
        <begin position="26"/>
        <end position="52"/>
    </location>
</feature>
<gene>
    <name evidence="4" type="ORF">SAMN05443287_108259</name>
</gene>
<evidence type="ECO:0000256" key="1">
    <source>
        <dbReference type="SAM" id="MobiDB-lite"/>
    </source>
</evidence>
<dbReference type="Gene3D" id="1.20.1260.10">
    <property type="match status" value="1"/>
</dbReference>
<dbReference type="Proteomes" id="UP000198707">
    <property type="component" value="Unassembled WGS sequence"/>
</dbReference>
<dbReference type="PROSITE" id="PS51257">
    <property type="entry name" value="PROKAR_LIPOPROTEIN"/>
    <property type="match status" value="1"/>
</dbReference>